<gene>
    <name evidence="1" type="ORF">IWQ57_003683</name>
</gene>
<dbReference type="Proteomes" id="UP001140234">
    <property type="component" value="Unassembled WGS sequence"/>
</dbReference>
<reference evidence="1" key="1">
    <citation type="submission" date="2022-07" db="EMBL/GenBank/DDBJ databases">
        <title>Phylogenomic reconstructions and comparative analyses of Kickxellomycotina fungi.</title>
        <authorList>
            <person name="Reynolds N.K."/>
            <person name="Stajich J.E."/>
            <person name="Barry K."/>
            <person name="Grigoriev I.V."/>
            <person name="Crous P."/>
            <person name="Smith M.E."/>
        </authorList>
    </citation>
    <scope>NUCLEOTIDE SEQUENCE</scope>
    <source>
        <strain evidence="1">CBS 109366</strain>
    </source>
</reference>
<comment type="caution">
    <text evidence="1">The sequence shown here is derived from an EMBL/GenBank/DDBJ whole genome shotgun (WGS) entry which is preliminary data.</text>
</comment>
<protein>
    <submittedName>
        <fullName evidence="1">Uncharacterized protein</fullName>
    </submittedName>
</protein>
<dbReference type="EMBL" id="JANBUJ010001261">
    <property type="protein sequence ID" value="KAJ2768086.1"/>
    <property type="molecule type" value="Genomic_DNA"/>
</dbReference>
<sequence>MDDAPQQARRQGRSRAGSASGRGASWLRNNWTEAETREVMAVLVDEFIASGYTTQAYSKSHGLDARFQGLSFARPRRELYNKVQNLRQRFFTPHSYLLRWAGQEDEARTARRAEKCLMNPKTRDSVHGIFAGEAPPALLALAGLGAGGAPVNGAGGRARLGAAGGGGGAESAAVKSVHYYSDIFRSKAPGIWRASVEAYRLFLADAGLQQAAAAAAPGDASSGTSDSEPRRRARSSSSSSALAAGAIRSPPLSMASSAQQTPSSSAMMTDFGSDDGSGSEQQLVAVAGHSWHRFLALRSRWASLGLRYAGREDWERREMAFAVRHVLTLADPAADLRGDVALTVVPQFVGSFDAANIELAVARAHARQPVRVASLVDDLLDRVRQIDAREQFTVVSLCWLTDRATRTRASLALLVSHGSAGQRFGAFPHNDAMFARLVAGSEGLWHEYRALADDDDVAAAAAAAAGGPLSPLTPHHSHEPAAAAFAYAQSGLRYAFFTRRRGHFFEIARDDDWAPTMVPARPRAVWRPAALAHDGLLALLRLDAEKLLVGMAELYGLRLFCAGYFEPAAAAATGPRRVSDDQPHHRRGHSSVRGARQRLSAGALAASGNASSSTSNGSPYMSTPGAGLPYRRPPRAAGVSIDYHQLGSGAAGLAPQAARLGATGLLGHGGHVAAAPAAPAGMPFLSPQLVQYLPLPSADMAAMSVSLPNSPLFGLPADNGVHLQQLAHANNGAPHDAAHFFPPLSDASLAAAVAASAGLLPDPSLGSLASIAATPVHRTPALADDPLAAGAWAGFGGPVPIATPPRPDPAASLDASSLFAGMAATLSPTHSVATATLGGSPAFWDAPSSGLQQMQITTAAASPALAGFGAALPAAAAGFDAHAGPSSAPATAAVALYPQPAALAGPAWGGAIPQSLSSVLGNTDMLMSIVRPAHAPSALATPSLDCLAGSADASAGACTPGMFPVGPTGELLGLSDADQSSIAAYFGSAAGTCAEPSRPMAPGIDHPRFVVMPAPEDLQPDPGFTTMLYPRP</sequence>
<organism evidence="1 2">
    <name type="scientific">Coemansia nantahalensis</name>
    <dbReference type="NCBI Taxonomy" id="2789366"/>
    <lineage>
        <taxon>Eukaryota</taxon>
        <taxon>Fungi</taxon>
        <taxon>Fungi incertae sedis</taxon>
        <taxon>Zoopagomycota</taxon>
        <taxon>Kickxellomycotina</taxon>
        <taxon>Kickxellomycetes</taxon>
        <taxon>Kickxellales</taxon>
        <taxon>Kickxellaceae</taxon>
        <taxon>Coemansia</taxon>
    </lineage>
</organism>
<name>A0ACC1JVM2_9FUNG</name>
<proteinExistence type="predicted"/>
<evidence type="ECO:0000313" key="1">
    <source>
        <dbReference type="EMBL" id="KAJ2768086.1"/>
    </source>
</evidence>
<accession>A0ACC1JVM2</accession>
<evidence type="ECO:0000313" key="2">
    <source>
        <dbReference type="Proteomes" id="UP001140234"/>
    </source>
</evidence>
<keyword evidence="2" id="KW-1185">Reference proteome</keyword>